<gene>
    <name evidence="1" type="ORF">SAMN05660226_01178</name>
</gene>
<dbReference type="EMBL" id="FUYS01000002">
    <property type="protein sequence ID" value="SKB39937.1"/>
    <property type="molecule type" value="Genomic_DNA"/>
</dbReference>
<reference evidence="1 2" key="1">
    <citation type="submission" date="2017-02" db="EMBL/GenBank/DDBJ databases">
        <authorList>
            <person name="Peterson S.W."/>
        </authorList>
    </citation>
    <scope>NUCLEOTIDE SEQUENCE [LARGE SCALE GENOMIC DNA]</scope>
    <source>
        <strain evidence="1 2">DSM 22899</strain>
    </source>
</reference>
<dbReference type="AlphaFoldDB" id="A0A1T5AYS0"/>
<organism evidence="1 2">
    <name type="scientific">Parapedobacter luteus</name>
    <dbReference type="NCBI Taxonomy" id="623280"/>
    <lineage>
        <taxon>Bacteria</taxon>
        <taxon>Pseudomonadati</taxon>
        <taxon>Bacteroidota</taxon>
        <taxon>Sphingobacteriia</taxon>
        <taxon>Sphingobacteriales</taxon>
        <taxon>Sphingobacteriaceae</taxon>
        <taxon>Parapedobacter</taxon>
    </lineage>
</organism>
<sequence length="352" mass="41529">MRSVIITILFFCFCQCSRQSQHNYVVEVHKGTELLHIINYLAGVYSPAVQNSSYRKAVDEWFVNFKDHPVLDVARKLPYNDFVDLGWCIQFPDYSITFPEKYGYFDQIVDKNLLANYLTLSTEFAKASDFMSFFDSQEDNYSKWENQFLTRLREEKPLQALGNFYQIPLRQKIYFSISPMGVVLRANIFQAEISPENKIYAPVIIPFDNRFIDNESKEPNFKYSRVSLNNNVWHEVSHLYWEYLNAPYRDEILALKYADSLSINFKTFESDAQNTYSYIHEIIADAVTIFLKKKYIGVEEAEEHLSLNESYGSPLYRKVVNLIENEYWDNREKINFQEFTPQIIALIKEEGQ</sequence>
<name>A0A1T5AYS0_9SPHI</name>
<protein>
    <recommendedName>
        <fullName evidence="3">DUF4932 domain-containing protein</fullName>
    </recommendedName>
</protein>
<evidence type="ECO:0000313" key="1">
    <source>
        <dbReference type="EMBL" id="SKB39937.1"/>
    </source>
</evidence>
<dbReference type="OrthoDB" id="6402335at2"/>
<evidence type="ECO:0008006" key="3">
    <source>
        <dbReference type="Google" id="ProtNLM"/>
    </source>
</evidence>
<proteinExistence type="predicted"/>
<keyword evidence="2" id="KW-1185">Reference proteome</keyword>
<accession>A0A1T5AYS0</accession>
<dbReference type="Proteomes" id="UP000190541">
    <property type="component" value="Unassembled WGS sequence"/>
</dbReference>
<evidence type="ECO:0000313" key="2">
    <source>
        <dbReference type="Proteomes" id="UP000190541"/>
    </source>
</evidence>